<keyword evidence="2" id="KW-1185">Reference proteome</keyword>
<comment type="caution">
    <text evidence="1">The sequence shown here is derived from an EMBL/GenBank/DDBJ whole genome shotgun (WGS) entry which is preliminary data.</text>
</comment>
<dbReference type="EMBL" id="WIXE01003544">
    <property type="protein sequence ID" value="KAK5983846.1"/>
    <property type="molecule type" value="Genomic_DNA"/>
</dbReference>
<reference evidence="1 2" key="1">
    <citation type="submission" date="2019-10" db="EMBL/GenBank/DDBJ databases">
        <title>Assembly and Annotation for the nematode Trichostrongylus colubriformis.</title>
        <authorList>
            <person name="Martin J."/>
        </authorList>
    </citation>
    <scope>NUCLEOTIDE SEQUENCE [LARGE SCALE GENOMIC DNA]</scope>
    <source>
        <strain evidence="1">G859</strain>
        <tissue evidence="1">Whole worm</tissue>
    </source>
</reference>
<evidence type="ECO:0000313" key="2">
    <source>
        <dbReference type="Proteomes" id="UP001331761"/>
    </source>
</evidence>
<proteinExistence type="predicted"/>
<evidence type="ECO:0000313" key="1">
    <source>
        <dbReference type="EMBL" id="KAK5983846.1"/>
    </source>
</evidence>
<accession>A0AAN8FQK1</accession>
<sequence>MNVVRIRHIMEMRRASKAPPLLPPKLKNCDSSDRRSAIKDILDIHLSLRNIRSDAALSKSLMCLFYESEGGRNGPWKLISGTDTFPNCSAIDIPDVFSIEYMFERPQPIRVEL</sequence>
<name>A0AAN8FQK1_TRICO</name>
<protein>
    <submittedName>
        <fullName evidence="1">Uncharacterized protein</fullName>
    </submittedName>
</protein>
<dbReference type="AlphaFoldDB" id="A0AAN8FQK1"/>
<dbReference type="Proteomes" id="UP001331761">
    <property type="component" value="Unassembled WGS sequence"/>
</dbReference>
<gene>
    <name evidence="1" type="ORF">GCK32_017910</name>
</gene>
<organism evidence="1 2">
    <name type="scientific">Trichostrongylus colubriformis</name>
    <name type="common">Black scour worm</name>
    <dbReference type="NCBI Taxonomy" id="6319"/>
    <lineage>
        <taxon>Eukaryota</taxon>
        <taxon>Metazoa</taxon>
        <taxon>Ecdysozoa</taxon>
        <taxon>Nematoda</taxon>
        <taxon>Chromadorea</taxon>
        <taxon>Rhabditida</taxon>
        <taxon>Rhabditina</taxon>
        <taxon>Rhabditomorpha</taxon>
        <taxon>Strongyloidea</taxon>
        <taxon>Trichostrongylidae</taxon>
        <taxon>Trichostrongylus</taxon>
    </lineage>
</organism>